<organism evidence="2 3">
    <name type="scientific">Oryzias melastigma</name>
    <name type="common">Marine medaka</name>
    <dbReference type="NCBI Taxonomy" id="30732"/>
    <lineage>
        <taxon>Eukaryota</taxon>
        <taxon>Metazoa</taxon>
        <taxon>Chordata</taxon>
        <taxon>Craniata</taxon>
        <taxon>Vertebrata</taxon>
        <taxon>Euteleostomi</taxon>
        <taxon>Actinopterygii</taxon>
        <taxon>Neopterygii</taxon>
        <taxon>Teleostei</taxon>
        <taxon>Neoteleostei</taxon>
        <taxon>Acanthomorphata</taxon>
        <taxon>Ovalentaria</taxon>
        <taxon>Atherinomorphae</taxon>
        <taxon>Beloniformes</taxon>
        <taxon>Adrianichthyidae</taxon>
        <taxon>Oryziinae</taxon>
        <taxon>Oryzias</taxon>
    </lineage>
</organism>
<accession>A0A834CB39</accession>
<evidence type="ECO:0000313" key="3">
    <source>
        <dbReference type="Proteomes" id="UP000646548"/>
    </source>
</evidence>
<sequence>MRVQVLVHVSRYACTCPGAHVLVCIRVHMNMFRSMCKCSGACTCPGASVQDFKRSVMKDLNSSVGAGTGMFPSASLEKSLTFYLEGRLGPKTPPDDQESLEEGTLSSQLVARATAGPTTAAEQLTRTTGMKQDMNDDLRGQDMNDDLRGVHAPGGGVTYPRKCAFIFTTLESRSRTDPFDVSASILQSAESPGTGPNFDEPNPRVAAGRSARRSRADRAETSGNETTGATLKFSCCAETLTASLDGFLWLAMVTEVRIHPSRSSTPANQTVTDRFHGHFRPV</sequence>
<dbReference type="Proteomes" id="UP000646548">
    <property type="component" value="Unassembled WGS sequence"/>
</dbReference>
<comment type="caution">
    <text evidence="2">The sequence shown here is derived from an EMBL/GenBank/DDBJ whole genome shotgun (WGS) entry which is preliminary data.</text>
</comment>
<dbReference type="EMBL" id="WKFB01000419">
    <property type="protein sequence ID" value="KAF6723615.1"/>
    <property type="molecule type" value="Genomic_DNA"/>
</dbReference>
<gene>
    <name evidence="2" type="ORF">FQA47_017124</name>
</gene>
<proteinExistence type="predicted"/>
<evidence type="ECO:0000256" key="1">
    <source>
        <dbReference type="SAM" id="MobiDB-lite"/>
    </source>
</evidence>
<evidence type="ECO:0000313" key="2">
    <source>
        <dbReference type="EMBL" id="KAF6723615.1"/>
    </source>
</evidence>
<dbReference type="AlphaFoldDB" id="A0A834CB39"/>
<protein>
    <submittedName>
        <fullName evidence="2">Uncharacterized protein</fullName>
    </submittedName>
</protein>
<reference evidence="2" key="1">
    <citation type="journal article" name="BMC Genomics">
        <title>Long-read sequencing and de novo genome assembly of marine medaka (Oryzias melastigma).</title>
        <authorList>
            <person name="Liang P."/>
            <person name="Saqib H.S.A."/>
            <person name="Ni X."/>
            <person name="Shen Y."/>
        </authorList>
    </citation>
    <scope>NUCLEOTIDE SEQUENCE</scope>
    <source>
        <strain evidence="2">Bigg-433</strain>
    </source>
</reference>
<name>A0A834CB39_ORYME</name>
<feature type="region of interest" description="Disordered" evidence="1">
    <location>
        <begin position="187"/>
        <end position="225"/>
    </location>
</feature>